<evidence type="ECO:0000256" key="10">
    <source>
        <dbReference type="ARBA" id="ARBA00046608"/>
    </source>
</evidence>
<evidence type="ECO:0000256" key="7">
    <source>
        <dbReference type="ARBA" id="ARBA00023209"/>
    </source>
</evidence>
<sequence>MSVTVAVDANGADLGPAEVAAGAAIAAELGVKVIVYGSAEQIGEVADGVEVVDAPISIAKEADPARAARSTPAASIVQAARAVASGDADALVSAGATGATLAAGLFEIKRARGIYRPALATPVPIPGSPVTLLDVGANVEVRSEHLVQFAFMGAALATTVLGQERPRVALLSNGSEATRGTAVVIEAGQALSSGTHSTFDFVGNIEGNDLAADVADVIVTDGFTGNVALKVMEGISQAVVGGVRAAATSSPRAKLGGALLRPALRGFRDEIDPEGPGGAYMLGLRRLAVVSHGRFTRYGFSQAILLAARAVNGDLVGRTEAMLEAGGALRRSASAEAGGPSEGVASFAPDDSRRRP</sequence>
<evidence type="ECO:0000313" key="12">
    <source>
        <dbReference type="EMBL" id="CAB4338035.1"/>
    </source>
</evidence>
<evidence type="ECO:0000256" key="9">
    <source>
        <dbReference type="ARBA" id="ARBA00024069"/>
    </source>
</evidence>
<evidence type="ECO:0000256" key="5">
    <source>
        <dbReference type="ARBA" id="ARBA00022679"/>
    </source>
</evidence>
<dbReference type="Gene3D" id="3.40.718.10">
    <property type="entry name" value="Isopropylmalate Dehydrogenase"/>
    <property type="match status" value="1"/>
</dbReference>
<evidence type="ECO:0000256" key="4">
    <source>
        <dbReference type="ARBA" id="ARBA00022516"/>
    </source>
</evidence>
<dbReference type="GO" id="GO:0008654">
    <property type="term" value="P:phospholipid biosynthetic process"/>
    <property type="evidence" value="ECO:0007669"/>
    <property type="project" value="UniProtKB-KW"/>
</dbReference>
<evidence type="ECO:0000256" key="6">
    <source>
        <dbReference type="ARBA" id="ARBA00023098"/>
    </source>
</evidence>
<keyword evidence="5" id="KW-0808">Transferase</keyword>
<comment type="subcellular location">
    <subcellularLocation>
        <location evidence="2">Cytoplasm</location>
    </subcellularLocation>
</comment>
<evidence type="ECO:0000256" key="11">
    <source>
        <dbReference type="SAM" id="MobiDB-lite"/>
    </source>
</evidence>
<keyword evidence="6" id="KW-0443">Lipid metabolism</keyword>
<dbReference type="GO" id="GO:0043811">
    <property type="term" value="F:phosphate:acyl-[acyl carrier protein] acyltransferase activity"/>
    <property type="evidence" value="ECO:0007669"/>
    <property type="project" value="UniProtKB-EC"/>
</dbReference>
<evidence type="ECO:0000256" key="2">
    <source>
        <dbReference type="ARBA" id="ARBA00004496"/>
    </source>
</evidence>
<evidence type="ECO:0000256" key="1">
    <source>
        <dbReference type="ARBA" id="ARBA00001232"/>
    </source>
</evidence>
<gene>
    <name evidence="12" type="ORF">UFOPK3522_00340</name>
</gene>
<evidence type="ECO:0000256" key="3">
    <source>
        <dbReference type="ARBA" id="ARBA00022490"/>
    </source>
</evidence>
<dbReference type="PANTHER" id="PTHR30100">
    <property type="entry name" value="FATTY ACID/PHOSPHOLIPID SYNTHESIS PROTEIN PLSX"/>
    <property type="match status" value="1"/>
</dbReference>
<dbReference type="EC" id="2.3.1.274" evidence="9"/>
<dbReference type="SUPFAM" id="SSF53659">
    <property type="entry name" value="Isocitrate/Isopropylmalate dehydrogenase-like"/>
    <property type="match status" value="1"/>
</dbReference>
<comment type="subunit">
    <text evidence="10">Homodimer. Probably interacts with PlsY.</text>
</comment>
<feature type="region of interest" description="Disordered" evidence="11">
    <location>
        <begin position="330"/>
        <end position="356"/>
    </location>
</feature>
<keyword evidence="3" id="KW-0963">Cytoplasm</keyword>
<proteinExistence type="inferred from homology"/>
<keyword evidence="8" id="KW-1208">Phospholipid metabolism</keyword>
<keyword evidence="7" id="KW-0594">Phospholipid biosynthesis</keyword>
<dbReference type="PIRSF" id="PIRSF002465">
    <property type="entry name" value="Phsphlp_syn_PlsX"/>
    <property type="match status" value="1"/>
</dbReference>
<dbReference type="GO" id="GO:0005737">
    <property type="term" value="C:cytoplasm"/>
    <property type="evidence" value="ECO:0007669"/>
    <property type="project" value="UniProtKB-SubCell"/>
</dbReference>
<evidence type="ECO:0000256" key="8">
    <source>
        <dbReference type="ARBA" id="ARBA00023264"/>
    </source>
</evidence>
<dbReference type="GO" id="GO:0006633">
    <property type="term" value="P:fatty acid biosynthetic process"/>
    <property type="evidence" value="ECO:0007669"/>
    <property type="project" value="InterPro"/>
</dbReference>
<keyword evidence="4" id="KW-0444">Lipid biosynthesis</keyword>
<dbReference type="HAMAP" id="MF_00019">
    <property type="entry name" value="PlsX"/>
    <property type="match status" value="1"/>
</dbReference>
<dbReference type="InterPro" id="IPR003664">
    <property type="entry name" value="FA_synthesis"/>
</dbReference>
<dbReference type="NCBIfam" id="TIGR00182">
    <property type="entry name" value="plsX"/>
    <property type="match status" value="1"/>
</dbReference>
<name>A0A6J5Z5W1_9ZZZZ</name>
<comment type="catalytic activity">
    <reaction evidence="1">
        <text>a fatty acyl-[ACP] + phosphate = an acyl phosphate + holo-[ACP]</text>
        <dbReference type="Rhea" id="RHEA:42292"/>
        <dbReference type="Rhea" id="RHEA-COMP:9685"/>
        <dbReference type="Rhea" id="RHEA-COMP:14125"/>
        <dbReference type="ChEBI" id="CHEBI:43474"/>
        <dbReference type="ChEBI" id="CHEBI:59918"/>
        <dbReference type="ChEBI" id="CHEBI:64479"/>
        <dbReference type="ChEBI" id="CHEBI:138651"/>
        <dbReference type="EC" id="2.3.1.274"/>
    </reaction>
</comment>
<dbReference type="PANTHER" id="PTHR30100:SF1">
    <property type="entry name" value="PHOSPHATE ACYLTRANSFERASE"/>
    <property type="match status" value="1"/>
</dbReference>
<protein>
    <recommendedName>
        <fullName evidence="9">phosphate acyltransferase</fullName>
        <ecNumber evidence="9">2.3.1.274</ecNumber>
    </recommendedName>
</protein>
<dbReference type="AlphaFoldDB" id="A0A6J5Z5W1"/>
<accession>A0A6J5Z5W1</accession>
<dbReference type="EMBL" id="CAESAO010000017">
    <property type="protein sequence ID" value="CAB4338035.1"/>
    <property type="molecule type" value="Genomic_DNA"/>
</dbReference>
<dbReference type="InterPro" id="IPR012281">
    <property type="entry name" value="Phospholipid_synth_PlsX-like"/>
</dbReference>
<reference evidence="12" key="1">
    <citation type="submission" date="2020-05" db="EMBL/GenBank/DDBJ databases">
        <authorList>
            <person name="Chiriac C."/>
            <person name="Salcher M."/>
            <person name="Ghai R."/>
            <person name="Kavagutti S V."/>
        </authorList>
    </citation>
    <scope>NUCLEOTIDE SEQUENCE</scope>
</reference>
<dbReference type="Pfam" id="PF02504">
    <property type="entry name" value="FA_synthesis"/>
    <property type="match status" value="1"/>
</dbReference>
<organism evidence="12">
    <name type="scientific">freshwater metagenome</name>
    <dbReference type="NCBI Taxonomy" id="449393"/>
    <lineage>
        <taxon>unclassified sequences</taxon>
        <taxon>metagenomes</taxon>
        <taxon>ecological metagenomes</taxon>
    </lineage>
</organism>